<comment type="caution">
    <text evidence="1">The sequence shown here is derived from an EMBL/GenBank/DDBJ whole genome shotgun (WGS) entry which is preliminary data.</text>
</comment>
<accession>A0ACC6C6W7</accession>
<reference evidence="1" key="1">
    <citation type="submission" date="2022-08" db="EMBL/GenBank/DDBJ databases">
        <title>Genome sequencing of Pelomonas sp. UHG3.</title>
        <authorList>
            <person name="So Y."/>
        </authorList>
    </citation>
    <scope>NUCLEOTIDE SEQUENCE</scope>
    <source>
        <strain evidence="1">UHG3</strain>
    </source>
</reference>
<gene>
    <name evidence="1" type="ORF">NYO99_04190</name>
</gene>
<dbReference type="Proteomes" id="UP001076464">
    <property type="component" value="Unassembled WGS sequence"/>
</dbReference>
<dbReference type="EMBL" id="JAPPUY010000001">
    <property type="protein sequence ID" value="MCY4744163.1"/>
    <property type="molecule type" value="Genomic_DNA"/>
</dbReference>
<keyword evidence="2" id="KW-1185">Reference proteome</keyword>
<proteinExistence type="predicted"/>
<organism evidence="1 2">
    <name type="scientific">Roseateles hydrophilus</name>
    <dbReference type="NCBI Taxonomy" id="2975054"/>
    <lineage>
        <taxon>Bacteria</taxon>
        <taxon>Pseudomonadati</taxon>
        <taxon>Pseudomonadota</taxon>
        <taxon>Betaproteobacteria</taxon>
        <taxon>Burkholderiales</taxon>
        <taxon>Sphaerotilaceae</taxon>
        <taxon>Roseateles</taxon>
    </lineage>
</organism>
<sequence>MTEFSQAPVRRIVILGGGSSGWMTAAALSKVLMNQVSIHLVESEDIGTVGVGEATIPQIRQFNAGLEMDEAQFVRETQATFKLGIEFVNWARLGDRYIHSFGQVGQDLGMVPFHHYWLKARRQGQAADLSEYAINTMAARAGRFSPEARAPGLPAQPVYFAYHFDAGLYARFLRKLSEAAGVVRHEGKVVDVRQRGHDGFIEALQLVSGELIEGDLFIDCSGFRGLLIEEVLKTGYIDWSEWLPMDRAVAVPCESSGPPPPYTRSTAHAAGWQWRIPLQHRVGNGHVYCSRFISDDEATSVLMGKLEGRPLADPRPLRFTTGKRRKLWHKNVVAVGLASGFLEPLESTSLYLVQSSISRLIQFFPHAGFSQADIDAHNRLADEEFERVRDFIILHYKATERDDSPLWRYVRDMPVPEPLQHKLDLFRHTGRILRSAGDIFTEPSWLQVMEGQRLLPQAHHPLADLLKPEECAHFVAGVREAVRRQVDSLPLHEDFIREHCAAAPMR</sequence>
<evidence type="ECO:0000313" key="2">
    <source>
        <dbReference type="Proteomes" id="UP001076464"/>
    </source>
</evidence>
<evidence type="ECO:0000313" key="1">
    <source>
        <dbReference type="EMBL" id="MCY4744163.1"/>
    </source>
</evidence>
<protein>
    <submittedName>
        <fullName evidence="1">Tryptophan 7-halogenase</fullName>
    </submittedName>
</protein>
<name>A0ACC6C6W7_9BURK</name>